<dbReference type="AlphaFoldDB" id="A0A918P4V9"/>
<dbReference type="SUPFAM" id="SSF55136">
    <property type="entry name" value="Probable bacterial effector-binding domain"/>
    <property type="match status" value="1"/>
</dbReference>
<comment type="caution">
    <text evidence="1">The sequence shown here is derived from an EMBL/GenBank/DDBJ whole genome shotgun (WGS) entry which is preliminary data.</text>
</comment>
<proteinExistence type="predicted"/>
<dbReference type="InterPro" id="IPR011256">
    <property type="entry name" value="Reg_factor_effector_dom_sf"/>
</dbReference>
<dbReference type="Gene3D" id="3.20.80.10">
    <property type="entry name" value="Regulatory factor, effector binding domain"/>
    <property type="match status" value="1"/>
</dbReference>
<accession>A0A918P4V9</accession>
<reference evidence="1" key="2">
    <citation type="submission" date="2020-09" db="EMBL/GenBank/DDBJ databases">
        <authorList>
            <person name="Sun Q."/>
            <person name="Kim S."/>
        </authorList>
    </citation>
    <scope>NUCLEOTIDE SEQUENCE</scope>
    <source>
        <strain evidence="1">KCTC 32182</strain>
    </source>
</reference>
<evidence type="ECO:0000313" key="1">
    <source>
        <dbReference type="EMBL" id="GGY19867.1"/>
    </source>
</evidence>
<reference evidence="1" key="1">
    <citation type="journal article" date="2014" name="Int. J. Syst. Evol. Microbiol.">
        <title>Complete genome sequence of Corynebacterium casei LMG S-19264T (=DSM 44701T), isolated from a smear-ripened cheese.</title>
        <authorList>
            <consortium name="US DOE Joint Genome Institute (JGI-PGF)"/>
            <person name="Walter F."/>
            <person name="Albersmeier A."/>
            <person name="Kalinowski J."/>
            <person name="Ruckert C."/>
        </authorList>
    </citation>
    <scope>NUCLEOTIDE SEQUENCE</scope>
    <source>
        <strain evidence="1">KCTC 32182</strain>
    </source>
</reference>
<sequence length="152" mass="16499">MHQKVVEPLTVLYAAQELTIPEIGSHAEKLCAALLAEAQKQRLSIAGPWVFVYHKLPANGTDRCLAEFCLPVDGPETGSDSAFAVKTLNRFACAASEYRGSLAGLFEHGYQPLVNDITGAGLRVTGESREIYHAWAAPDSPDNRVELQFGVE</sequence>
<gene>
    <name evidence="1" type="ORF">GCM10011289_24160</name>
</gene>
<organism evidence="1 2">
    <name type="scientific">Paludibacterium paludis</name>
    <dbReference type="NCBI Taxonomy" id="1225769"/>
    <lineage>
        <taxon>Bacteria</taxon>
        <taxon>Pseudomonadati</taxon>
        <taxon>Pseudomonadota</taxon>
        <taxon>Betaproteobacteria</taxon>
        <taxon>Neisseriales</taxon>
        <taxon>Chromobacteriaceae</taxon>
        <taxon>Paludibacterium</taxon>
    </lineage>
</organism>
<name>A0A918P4V9_9NEIS</name>
<protein>
    <recommendedName>
        <fullName evidence="3">Bacterial transcription activator effector binding domain-containing protein</fullName>
    </recommendedName>
</protein>
<evidence type="ECO:0008006" key="3">
    <source>
        <dbReference type="Google" id="ProtNLM"/>
    </source>
</evidence>
<evidence type="ECO:0000313" key="2">
    <source>
        <dbReference type="Proteomes" id="UP000645257"/>
    </source>
</evidence>
<dbReference type="EMBL" id="BMYX01000014">
    <property type="protein sequence ID" value="GGY19867.1"/>
    <property type="molecule type" value="Genomic_DNA"/>
</dbReference>
<dbReference type="Proteomes" id="UP000645257">
    <property type="component" value="Unassembled WGS sequence"/>
</dbReference>
<keyword evidence="2" id="KW-1185">Reference proteome</keyword>